<feature type="transmembrane region" description="Helical" evidence="7">
    <location>
        <begin position="6"/>
        <end position="26"/>
    </location>
</feature>
<accession>A0A2T6AU91</accession>
<dbReference type="Pfam" id="PF03458">
    <property type="entry name" value="Gly_transporter"/>
    <property type="match status" value="2"/>
</dbReference>
<evidence type="ECO:0000256" key="7">
    <source>
        <dbReference type="SAM" id="Phobius"/>
    </source>
</evidence>
<dbReference type="EMBL" id="QBKN01000012">
    <property type="protein sequence ID" value="PTX47380.1"/>
    <property type="molecule type" value="Genomic_DNA"/>
</dbReference>
<dbReference type="RefSeq" id="WP_107976326.1">
    <property type="nucleotide sequence ID" value="NZ_BMEZ01000014.1"/>
</dbReference>
<dbReference type="Proteomes" id="UP000244069">
    <property type="component" value="Unassembled WGS sequence"/>
</dbReference>
<reference evidence="9 10" key="1">
    <citation type="submission" date="2018-04" db="EMBL/GenBank/DDBJ databases">
        <title>Genomic Encyclopedia of Archaeal and Bacterial Type Strains, Phase II (KMG-II): from individual species to whole genera.</title>
        <authorList>
            <person name="Goeker M."/>
        </authorList>
    </citation>
    <scope>NUCLEOTIDE SEQUENCE [LARGE SCALE GENOMIC DNA]</scope>
    <source>
        <strain evidence="9 10">DSM 29329</strain>
    </source>
</reference>
<comment type="caution">
    <text evidence="9">The sequence shown here is derived from an EMBL/GenBank/DDBJ whole genome shotgun (WGS) entry which is preliminary data.</text>
</comment>
<organism evidence="9 10">
    <name type="scientific">Allosediminivita pacifica</name>
    <dbReference type="NCBI Taxonomy" id="1267769"/>
    <lineage>
        <taxon>Bacteria</taxon>
        <taxon>Pseudomonadati</taxon>
        <taxon>Pseudomonadota</taxon>
        <taxon>Alphaproteobacteria</taxon>
        <taxon>Rhodobacterales</taxon>
        <taxon>Paracoccaceae</taxon>
        <taxon>Allosediminivita</taxon>
    </lineage>
</organism>
<feature type="domain" description="Glycine transporter" evidence="8">
    <location>
        <begin position="9"/>
        <end position="82"/>
    </location>
</feature>
<gene>
    <name evidence="9" type="ORF">C8N44_1124</name>
</gene>
<dbReference type="PANTHER" id="PTHR30506:SF3">
    <property type="entry name" value="UPF0126 INNER MEMBRANE PROTEIN YADS-RELATED"/>
    <property type="match status" value="1"/>
</dbReference>
<keyword evidence="3" id="KW-1003">Cell membrane</keyword>
<name>A0A2T6AU91_9RHOB</name>
<comment type="similarity">
    <text evidence="2">Belongs to the UPF0126 family.</text>
</comment>
<dbReference type="OrthoDB" id="9791874at2"/>
<evidence type="ECO:0000256" key="5">
    <source>
        <dbReference type="ARBA" id="ARBA00022989"/>
    </source>
</evidence>
<evidence type="ECO:0000313" key="9">
    <source>
        <dbReference type="EMBL" id="PTX47380.1"/>
    </source>
</evidence>
<keyword evidence="10" id="KW-1185">Reference proteome</keyword>
<evidence type="ECO:0000256" key="4">
    <source>
        <dbReference type="ARBA" id="ARBA00022692"/>
    </source>
</evidence>
<dbReference type="GO" id="GO:0005886">
    <property type="term" value="C:plasma membrane"/>
    <property type="evidence" value="ECO:0007669"/>
    <property type="project" value="UniProtKB-SubCell"/>
</dbReference>
<dbReference type="PANTHER" id="PTHR30506">
    <property type="entry name" value="INNER MEMBRANE PROTEIN"/>
    <property type="match status" value="1"/>
</dbReference>
<keyword evidence="6 7" id="KW-0472">Membrane</keyword>
<evidence type="ECO:0000313" key="10">
    <source>
        <dbReference type="Proteomes" id="UP000244069"/>
    </source>
</evidence>
<protein>
    <submittedName>
        <fullName evidence="9">Putative membrane protein YeiH</fullName>
    </submittedName>
</protein>
<evidence type="ECO:0000256" key="6">
    <source>
        <dbReference type="ARBA" id="ARBA00023136"/>
    </source>
</evidence>
<sequence>MTAAASLEMLNVVGTFAFGLSGAMVAIRRRLDLFGIIVLAVAAGVAGGLLRDLLLREAPPEVLSTLWPMAVAAAAGLGAFFFAPFIDRQWRPVMVLDAVGLGVFAVAGCDKALAFGLDAPGAVLLGVMSAVGGGMLRDMMAAEVPRVLHEEVYALAALCGSAAYAGLRAAEIAEGLAVALSMLLAFAIRLASVRYGWRLPRARGS</sequence>
<dbReference type="AlphaFoldDB" id="A0A2T6AU91"/>
<feature type="transmembrane region" description="Helical" evidence="7">
    <location>
        <begin position="176"/>
        <end position="197"/>
    </location>
</feature>
<feature type="transmembrane region" description="Helical" evidence="7">
    <location>
        <begin position="121"/>
        <end position="140"/>
    </location>
</feature>
<evidence type="ECO:0000256" key="1">
    <source>
        <dbReference type="ARBA" id="ARBA00004651"/>
    </source>
</evidence>
<keyword evidence="5 7" id="KW-1133">Transmembrane helix</keyword>
<evidence type="ECO:0000259" key="8">
    <source>
        <dbReference type="Pfam" id="PF03458"/>
    </source>
</evidence>
<proteinExistence type="inferred from homology"/>
<evidence type="ECO:0000256" key="3">
    <source>
        <dbReference type="ARBA" id="ARBA00022475"/>
    </source>
</evidence>
<feature type="transmembrane region" description="Helical" evidence="7">
    <location>
        <begin position="66"/>
        <end position="86"/>
    </location>
</feature>
<evidence type="ECO:0000256" key="2">
    <source>
        <dbReference type="ARBA" id="ARBA00008193"/>
    </source>
</evidence>
<comment type="subcellular location">
    <subcellularLocation>
        <location evidence="1">Cell membrane</location>
        <topology evidence="1">Multi-pass membrane protein</topology>
    </subcellularLocation>
</comment>
<dbReference type="InterPro" id="IPR005115">
    <property type="entry name" value="Gly_transporter"/>
</dbReference>
<feature type="transmembrane region" description="Helical" evidence="7">
    <location>
        <begin position="33"/>
        <end position="54"/>
    </location>
</feature>
<feature type="domain" description="Glycine transporter" evidence="8">
    <location>
        <begin position="95"/>
        <end position="167"/>
    </location>
</feature>
<keyword evidence="4 7" id="KW-0812">Transmembrane</keyword>